<dbReference type="FunCoup" id="A0A7R8YX72">
    <property type="interactions" value="6"/>
</dbReference>
<evidence type="ECO:0000256" key="7">
    <source>
        <dbReference type="ARBA" id="ARBA00023136"/>
    </source>
</evidence>
<accession>A0A7R8YX72</accession>
<evidence type="ECO:0000256" key="4">
    <source>
        <dbReference type="ARBA" id="ARBA00022490"/>
    </source>
</evidence>
<feature type="region of interest" description="Disordered" evidence="12">
    <location>
        <begin position="57"/>
        <end position="78"/>
    </location>
</feature>
<evidence type="ECO:0000256" key="6">
    <source>
        <dbReference type="ARBA" id="ARBA00022989"/>
    </source>
</evidence>
<feature type="compositionally biased region" description="Polar residues" evidence="12">
    <location>
        <begin position="16"/>
        <end position="27"/>
    </location>
</feature>
<organism evidence="13 14">
    <name type="scientific">Hermetia illucens</name>
    <name type="common">Black soldier fly</name>
    <dbReference type="NCBI Taxonomy" id="343691"/>
    <lineage>
        <taxon>Eukaryota</taxon>
        <taxon>Metazoa</taxon>
        <taxon>Ecdysozoa</taxon>
        <taxon>Arthropoda</taxon>
        <taxon>Hexapoda</taxon>
        <taxon>Insecta</taxon>
        <taxon>Pterygota</taxon>
        <taxon>Neoptera</taxon>
        <taxon>Endopterygota</taxon>
        <taxon>Diptera</taxon>
        <taxon>Brachycera</taxon>
        <taxon>Stratiomyomorpha</taxon>
        <taxon>Stratiomyidae</taxon>
        <taxon>Hermetiinae</taxon>
        <taxon>Hermetia</taxon>
    </lineage>
</organism>
<proteinExistence type="inferred from homology"/>
<evidence type="ECO:0000256" key="5">
    <source>
        <dbReference type="ARBA" id="ARBA00022692"/>
    </source>
</evidence>
<dbReference type="InParanoid" id="A0A7R8YX72"/>
<evidence type="ECO:0000256" key="9">
    <source>
        <dbReference type="ARBA" id="ARBA00035284"/>
    </source>
</evidence>
<evidence type="ECO:0000256" key="12">
    <source>
        <dbReference type="SAM" id="MobiDB-lite"/>
    </source>
</evidence>
<dbReference type="Proteomes" id="UP000594454">
    <property type="component" value="Chromosome 3"/>
</dbReference>
<sequence>MSKYPVENPPTYAEAMSSSDSSQATGMFQQIHTETYSTPAAMPTVYPIQTGPPPTMPMPMPVPGGAYPHPIPTAPPEPPKISPSYGSIGTHTTVITTEPQIIVVGGCPSCRIGVLEDDYTCCGICCAICFFPIGILCCLAMKQKRCTNCGAEF</sequence>
<evidence type="ECO:0000256" key="11">
    <source>
        <dbReference type="ARBA" id="ARBA00046593"/>
    </source>
</evidence>
<dbReference type="OrthoDB" id="2564984at2759"/>
<feature type="compositionally biased region" description="Pro residues" evidence="12">
    <location>
        <begin position="69"/>
        <end position="78"/>
    </location>
</feature>
<dbReference type="GO" id="GO:0048471">
    <property type="term" value="C:perinuclear region of cytoplasm"/>
    <property type="evidence" value="ECO:0007669"/>
    <property type="project" value="UniProtKB-SubCell"/>
</dbReference>
<evidence type="ECO:0000256" key="10">
    <source>
        <dbReference type="ARBA" id="ARBA00035449"/>
    </source>
</evidence>
<dbReference type="GO" id="GO:0005765">
    <property type="term" value="C:lysosomal membrane"/>
    <property type="evidence" value="ECO:0007669"/>
    <property type="project" value="UniProtKB-SubCell"/>
</dbReference>
<keyword evidence="6" id="KW-1133">Transmembrane helix</keyword>
<protein>
    <recommendedName>
        <fullName evidence="9">Membrane protein BRI3</fullName>
    </recommendedName>
    <alternativeName>
        <fullName evidence="10">Brain protein I3</fullName>
    </alternativeName>
</protein>
<evidence type="ECO:0000313" key="14">
    <source>
        <dbReference type="Proteomes" id="UP000594454"/>
    </source>
</evidence>
<comment type="subcellular location">
    <subcellularLocation>
        <location evidence="2">Cytoplasm</location>
        <location evidence="2">Perinuclear region</location>
    </subcellularLocation>
    <subcellularLocation>
        <location evidence="1">Lysosome membrane</location>
        <topology evidence="1">Multi-pass membrane protein</topology>
    </subcellularLocation>
</comment>
<evidence type="ECO:0000256" key="3">
    <source>
        <dbReference type="ARBA" id="ARBA00008090"/>
    </source>
</evidence>
<keyword evidence="14" id="KW-1185">Reference proteome</keyword>
<name>A0A7R8YX72_HERIL</name>
<reference evidence="13 14" key="1">
    <citation type="submission" date="2020-11" db="EMBL/GenBank/DDBJ databases">
        <authorList>
            <person name="Wallbank WR R."/>
            <person name="Pardo Diaz C."/>
            <person name="Kozak K."/>
            <person name="Martin S."/>
            <person name="Jiggins C."/>
            <person name="Moest M."/>
            <person name="Warren A I."/>
            <person name="Generalovic N T."/>
            <person name="Byers J.R.P. K."/>
            <person name="Montejo-Kovacevich G."/>
            <person name="Yen C E."/>
        </authorList>
    </citation>
    <scope>NUCLEOTIDE SEQUENCE [LARGE SCALE GENOMIC DNA]</scope>
</reference>
<keyword evidence="8" id="KW-0458">Lysosome</keyword>
<dbReference type="InterPro" id="IPR019317">
    <property type="entry name" value="BRI3"/>
</dbReference>
<evidence type="ECO:0000313" key="13">
    <source>
        <dbReference type="EMBL" id="CAD7085500.1"/>
    </source>
</evidence>
<dbReference type="AlphaFoldDB" id="A0A7R8YX72"/>
<keyword evidence="4" id="KW-0963">Cytoplasm</keyword>
<keyword evidence="5" id="KW-0812">Transmembrane</keyword>
<comment type="subunit">
    <text evidence="11">Interacts with BRI3BP. Interacts with MGAT1 and IFITM3.</text>
</comment>
<evidence type="ECO:0000256" key="8">
    <source>
        <dbReference type="ARBA" id="ARBA00023228"/>
    </source>
</evidence>
<dbReference type="PANTHER" id="PTHR13551:SF1">
    <property type="entry name" value="MEMBRANE PROTEIN BRI3"/>
    <property type="match status" value="1"/>
</dbReference>
<evidence type="ECO:0000256" key="1">
    <source>
        <dbReference type="ARBA" id="ARBA00004155"/>
    </source>
</evidence>
<dbReference type="Pfam" id="PF10164">
    <property type="entry name" value="BRI3"/>
    <property type="match status" value="1"/>
</dbReference>
<comment type="similarity">
    <text evidence="3">Belongs to the BRI3 family.</text>
</comment>
<dbReference type="OMA" id="CPICHAG"/>
<dbReference type="PANTHER" id="PTHR13551">
    <property type="entry name" value="BRAIN PROTEIN I3"/>
    <property type="match status" value="1"/>
</dbReference>
<evidence type="ECO:0000256" key="2">
    <source>
        <dbReference type="ARBA" id="ARBA00004556"/>
    </source>
</evidence>
<keyword evidence="7" id="KW-0472">Membrane</keyword>
<gene>
    <name evidence="13" type="ORF">HERILL_LOCUS8339</name>
</gene>
<dbReference type="EMBL" id="LR899011">
    <property type="protein sequence ID" value="CAD7085500.1"/>
    <property type="molecule type" value="Genomic_DNA"/>
</dbReference>
<feature type="region of interest" description="Disordered" evidence="12">
    <location>
        <begin position="1"/>
        <end position="27"/>
    </location>
</feature>